<feature type="chain" id="PRO_5005216469" evidence="1">
    <location>
        <begin position="20"/>
        <end position="75"/>
    </location>
</feature>
<dbReference type="EMBL" id="CDQK01000003">
    <property type="protein sequence ID" value="CEP22426.1"/>
    <property type="molecule type" value="Genomic_DNA"/>
</dbReference>
<protein>
    <submittedName>
        <fullName evidence="2">Uncharacterized protein</fullName>
    </submittedName>
</protein>
<accession>A0A0H5C3G3</accession>
<proteinExistence type="predicted"/>
<evidence type="ECO:0000256" key="1">
    <source>
        <dbReference type="SAM" id="SignalP"/>
    </source>
</evidence>
<dbReference type="Proteomes" id="UP000038830">
    <property type="component" value="Unassembled WGS sequence"/>
</dbReference>
<feature type="signal peptide" evidence="1">
    <location>
        <begin position="1"/>
        <end position="19"/>
    </location>
</feature>
<sequence>MRLIALSSALLVLSCGARAQVNTTDITSSTASNTDATSNAPTGTDTTVPVAWANANFANTGALFGVAAGAIALLI</sequence>
<evidence type="ECO:0000313" key="2">
    <source>
        <dbReference type="EMBL" id="CEP22426.1"/>
    </source>
</evidence>
<keyword evidence="1" id="KW-0732">Signal</keyword>
<evidence type="ECO:0000313" key="3">
    <source>
        <dbReference type="Proteomes" id="UP000038830"/>
    </source>
</evidence>
<dbReference type="PROSITE" id="PS51257">
    <property type="entry name" value="PROKAR_LIPOPROTEIN"/>
    <property type="match status" value="1"/>
</dbReference>
<reference evidence="3" key="1">
    <citation type="journal article" date="2015" name="J. Biotechnol.">
        <title>The structure of the Cyberlindnera jadinii genome and its relation to Candida utilis analyzed by the occurrence of single nucleotide polymorphisms.</title>
        <authorList>
            <person name="Rupp O."/>
            <person name="Brinkrolf K."/>
            <person name="Buerth C."/>
            <person name="Kunigo M."/>
            <person name="Schneider J."/>
            <person name="Jaenicke S."/>
            <person name="Goesmann A."/>
            <person name="Puehler A."/>
            <person name="Jaeger K.-E."/>
            <person name="Ernst J.F."/>
        </authorList>
    </citation>
    <scope>NUCLEOTIDE SEQUENCE [LARGE SCALE GENOMIC DNA]</scope>
    <source>
        <strain evidence="3">ATCC 18201 / CBS 1600 / BCRC 20928 / JCM 3617 / NBRC 0987 / NRRL Y-1542</strain>
    </source>
</reference>
<name>A0A0H5C3G3_CYBJN</name>
<dbReference type="AlphaFoldDB" id="A0A0H5C3G3"/>
<organism evidence="2 3">
    <name type="scientific">Cyberlindnera jadinii (strain ATCC 18201 / CBS 1600 / BCRC 20928 / JCM 3617 / NBRC 0987 / NRRL Y-1542)</name>
    <name type="common">Torula yeast</name>
    <name type="synonym">Candida utilis</name>
    <dbReference type="NCBI Taxonomy" id="983966"/>
    <lineage>
        <taxon>Eukaryota</taxon>
        <taxon>Fungi</taxon>
        <taxon>Dikarya</taxon>
        <taxon>Ascomycota</taxon>
        <taxon>Saccharomycotina</taxon>
        <taxon>Saccharomycetes</taxon>
        <taxon>Phaffomycetales</taxon>
        <taxon>Phaffomycetaceae</taxon>
        <taxon>Cyberlindnera</taxon>
    </lineage>
</organism>
<gene>
    <name evidence="2" type="ORF">BN1211_2786</name>
</gene>